<sequence>MLAATPALLLMAVPGVLAWQQGRRAARFGRRDGWVPGVVGLVVALGVVGVNALTFVVGTFLG</sequence>
<protein>
    <submittedName>
        <fullName evidence="2">Uncharacterized protein</fullName>
    </submittedName>
</protein>
<accession>A0A512T3S7</accession>
<gene>
    <name evidence="2" type="ORF">KLO01_27880</name>
</gene>
<comment type="caution">
    <text evidence="2">The sequence shown here is derived from an EMBL/GenBank/DDBJ whole genome shotgun (WGS) entry which is preliminary data.</text>
</comment>
<keyword evidence="1" id="KW-0812">Transmembrane</keyword>
<proteinExistence type="predicted"/>
<feature type="transmembrane region" description="Helical" evidence="1">
    <location>
        <begin position="34"/>
        <end position="61"/>
    </location>
</feature>
<dbReference type="EMBL" id="BKBA01000010">
    <property type="protein sequence ID" value="GEQ14741.1"/>
    <property type="molecule type" value="Genomic_DNA"/>
</dbReference>
<keyword evidence="1" id="KW-0472">Membrane</keyword>
<evidence type="ECO:0000313" key="2">
    <source>
        <dbReference type="EMBL" id="GEQ14741.1"/>
    </source>
</evidence>
<reference evidence="2 3" key="1">
    <citation type="submission" date="2019-07" db="EMBL/GenBank/DDBJ databases">
        <title>Whole genome shotgun sequence of Knoellia locipacati NBRC 109775.</title>
        <authorList>
            <person name="Hosoyama A."/>
            <person name="Uohara A."/>
            <person name="Ohji S."/>
            <person name="Ichikawa N."/>
        </authorList>
    </citation>
    <scope>NUCLEOTIDE SEQUENCE [LARGE SCALE GENOMIC DNA]</scope>
    <source>
        <strain evidence="2 3">NBRC 109775</strain>
    </source>
</reference>
<name>A0A512T3S7_9MICO</name>
<keyword evidence="3" id="KW-1185">Reference proteome</keyword>
<dbReference type="Proteomes" id="UP000321793">
    <property type="component" value="Unassembled WGS sequence"/>
</dbReference>
<keyword evidence="1" id="KW-1133">Transmembrane helix</keyword>
<organism evidence="2 3">
    <name type="scientific">Knoellia locipacati</name>
    <dbReference type="NCBI Taxonomy" id="882824"/>
    <lineage>
        <taxon>Bacteria</taxon>
        <taxon>Bacillati</taxon>
        <taxon>Actinomycetota</taxon>
        <taxon>Actinomycetes</taxon>
        <taxon>Micrococcales</taxon>
        <taxon>Intrasporangiaceae</taxon>
        <taxon>Knoellia</taxon>
    </lineage>
</organism>
<evidence type="ECO:0000313" key="3">
    <source>
        <dbReference type="Proteomes" id="UP000321793"/>
    </source>
</evidence>
<evidence type="ECO:0000256" key="1">
    <source>
        <dbReference type="SAM" id="Phobius"/>
    </source>
</evidence>
<dbReference type="AlphaFoldDB" id="A0A512T3S7"/>